<dbReference type="InterPro" id="IPR001650">
    <property type="entry name" value="Helicase_C-like"/>
</dbReference>
<keyword evidence="11" id="KW-0175">Coiled coil</keyword>
<proteinExistence type="inferred from homology"/>
<keyword evidence="9 10" id="KW-0238">DNA-binding</keyword>
<evidence type="ECO:0000256" key="8">
    <source>
        <dbReference type="ARBA" id="ARBA00022840"/>
    </source>
</evidence>
<evidence type="ECO:0000256" key="2">
    <source>
        <dbReference type="ARBA" id="ARBA00008598"/>
    </source>
</evidence>
<comment type="subunit">
    <text evidence="10">The type I restriction/modification system is composed of three polypeptides R, M and S.</text>
</comment>
<dbReference type="EC" id="3.1.21.3" evidence="10"/>
<dbReference type="AlphaFoldDB" id="A0A6L5WLU4"/>
<dbReference type="CDD" id="cd18800">
    <property type="entry name" value="SF2_C_EcoR124I-like"/>
    <property type="match status" value="1"/>
</dbReference>
<dbReference type="InterPro" id="IPR055180">
    <property type="entry name" value="HsdR_RecA-like_helicase_dom_2"/>
</dbReference>
<comment type="function">
    <text evidence="10">Subunit R is required for both nuclease and ATPase activities, but not for modification.</text>
</comment>
<keyword evidence="7 10" id="KW-0378">Hydrolase</keyword>
<dbReference type="InterPro" id="IPR027417">
    <property type="entry name" value="P-loop_NTPase"/>
</dbReference>
<dbReference type="InterPro" id="IPR007409">
    <property type="entry name" value="Restrct_endonuc_type1_HsdR_N"/>
</dbReference>
<dbReference type="PANTHER" id="PTHR30195:SF15">
    <property type="entry name" value="TYPE I RESTRICTION ENZYME HINDI ENDONUCLEASE SUBUNIT"/>
    <property type="match status" value="1"/>
</dbReference>
<dbReference type="EMBL" id="VWSJ01000031">
    <property type="protein sequence ID" value="MSN96985.1"/>
    <property type="molecule type" value="Genomic_DNA"/>
</dbReference>
<evidence type="ECO:0000256" key="11">
    <source>
        <dbReference type="SAM" id="Coils"/>
    </source>
</evidence>
<dbReference type="GO" id="GO:0005524">
    <property type="term" value="F:ATP binding"/>
    <property type="evidence" value="ECO:0007669"/>
    <property type="project" value="UniProtKB-KW"/>
</dbReference>
<protein>
    <recommendedName>
        <fullName evidence="10">Type I restriction enzyme endonuclease subunit</fullName>
        <shortName evidence="10">R protein</shortName>
        <ecNumber evidence="10">3.1.21.3</ecNumber>
    </recommendedName>
</protein>
<keyword evidence="15" id="KW-1185">Reference proteome</keyword>
<dbReference type="InterPro" id="IPR040980">
    <property type="entry name" value="SWI2_SNF2"/>
</dbReference>
<evidence type="ECO:0000256" key="5">
    <source>
        <dbReference type="ARBA" id="ARBA00022747"/>
    </source>
</evidence>
<reference evidence="14 15" key="1">
    <citation type="submission" date="2019-09" db="EMBL/GenBank/DDBJ databases">
        <authorList>
            <person name="Silva M."/>
            <person name="Pereira G."/>
            <person name="Lopes-Da-Costa L."/>
            <person name="Silva E."/>
        </authorList>
    </citation>
    <scope>NUCLEOTIDE SEQUENCE [LARGE SCALE GENOMIC DNA]</scope>
    <source>
        <strain evidence="14 15">FMV-PI01</strain>
    </source>
</reference>
<dbReference type="CDD" id="cd22332">
    <property type="entry name" value="HsdR_N"/>
    <property type="match status" value="1"/>
</dbReference>
<dbReference type="Pfam" id="PF18766">
    <property type="entry name" value="SWI2_SNF2"/>
    <property type="match status" value="1"/>
</dbReference>
<dbReference type="InterPro" id="IPR014001">
    <property type="entry name" value="Helicase_ATP-bd"/>
</dbReference>
<dbReference type="GO" id="GO:0003677">
    <property type="term" value="F:DNA binding"/>
    <property type="evidence" value="ECO:0007669"/>
    <property type="project" value="UniProtKB-KW"/>
</dbReference>
<dbReference type="GO" id="GO:0009307">
    <property type="term" value="P:DNA restriction-modification system"/>
    <property type="evidence" value="ECO:0007669"/>
    <property type="project" value="UniProtKB-KW"/>
</dbReference>
<accession>A0A6L5WLU4</accession>
<dbReference type="Pfam" id="PF22679">
    <property type="entry name" value="T1R_D3-like"/>
    <property type="match status" value="1"/>
</dbReference>
<dbReference type="PANTHER" id="PTHR30195">
    <property type="entry name" value="TYPE I SITE-SPECIFIC DEOXYRIBONUCLEASE PROTEIN SUBUNIT M AND R"/>
    <property type="match status" value="1"/>
</dbReference>
<evidence type="ECO:0000256" key="6">
    <source>
        <dbReference type="ARBA" id="ARBA00022759"/>
    </source>
</evidence>
<dbReference type="SUPFAM" id="SSF52540">
    <property type="entry name" value="P-loop containing nucleoside triphosphate hydrolases"/>
    <property type="match status" value="2"/>
</dbReference>
<evidence type="ECO:0000256" key="4">
    <source>
        <dbReference type="ARBA" id="ARBA00022741"/>
    </source>
</evidence>
<dbReference type="Proteomes" id="UP000476338">
    <property type="component" value="Unassembled WGS sequence"/>
</dbReference>
<evidence type="ECO:0000256" key="9">
    <source>
        <dbReference type="ARBA" id="ARBA00023125"/>
    </source>
</evidence>
<keyword evidence="4 10" id="KW-0547">Nucleotide-binding</keyword>
<dbReference type="GO" id="GO:0009035">
    <property type="term" value="F:type I site-specific deoxyribonuclease activity"/>
    <property type="evidence" value="ECO:0007669"/>
    <property type="project" value="UniProtKB-EC"/>
</dbReference>
<evidence type="ECO:0000259" key="12">
    <source>
        <dbReference type="PROSITE" id="PS51192"/>
    </source>
</evidence>
<feature type="domain" description="Helicase ATP-binding" evidence="12">
    <location>
        <begin position="322"/>
        <end position="498"/>
    </location>
</feature>
<evidence type="ECO:0000259" key="13">
    <source>
        <dbReference type="PROSITE" id="PS51194"/>
    </source>
</evidence>
<dbReference type="InterPro" id="IPR051268">
    <property type="entry name" value="Type-I_R_enzyme_R_subunit"/>
</dbReference>
<dbReference type="SMART" id="SM00487">
    <property type="entry name" value="DEXDc"/>
    <property type="match status" value="1"/>
</dbReference>
<dbReference type="NCBIfam" id="TIGR00348">
    <property type="entry name" value="hsdR"/>
    <property type="match status" value="1"/>
</dbReference>
<gene>
    <name evidence="14" type="ORF">F1B92_07405</name>
</gene>
<dbReference type="RefSeq" id="WP_154571237.1">
    <property type="nucleotide sequence ID" value="NZ_VWSJ01000031.1"/>
</dbReference>
<keyword evidence="3" id="KW-0540">Nuclease</keyword>
<comment type="similarity">
    <text evidence="2 10">Belongs to the HsdR family.</text>
</comment>
<evidence type="ECO:0000256" key="3">
    <source>
        <dbReference type="ARBA" id="ARBA00022722"/>
    </source>
</evidence>
<evidence type="ECO:0000256" key="10">
    <source>
        <dbReference type="RuleBase" id="RU364115"/>
    </source>
</evidence>
<feature type="coiled-coil region" evidence="11">
    <location>
        <begin position="913"/>
        <end position="940"/>
    </location>
</feature>
<sequence>MIESNFNENTRVQLPALIHLTRLGYEYFGKISENDLDTVYDGDTNILVNVFEKQFQKLNPKFKGEAKQILSEIKQELNNDDLGKSFYKRLVSAKKKLIDFNNVQNNVYHFTAEFTCKNGNDEFRPDITLFINGLPLVFIEVKIPNNKDGIIAESERMNNLRFPNKKFRRFINITQLMIFSNNMEYSTKGGIVPIEGAFYCTASKDKSFFNCFREDAIKNNENYFYENYPYLDIDFDVEKKILSDFNCEVLHNAPEYQKNLNIMTPTNKIITSICSPKRLLFLIKYGIAYVNSTKEEDGKIVSINQKHIMRYQQMFASFAIKEKLDEGKKSGVIWHTQGSGKTALSYYLTKYLTDYFANKNKVAKFYFVVDRLDLLEQSKQEFEARGLSVKTANNKEELMEQFRTNQSMEGNSGNLEIIVVNIQRFAEDKTKVDLPKYATNLQRIFIIDEAHRGYKPEGSFLSNLFNSDTDSIKIALTGTPLLKEEKASWKIFGDYIHTYYYDKSIQDGYTLKIIREDIETSYREKLTQIYDKLDILVQKKDIKKSDIIEHESYIKELTKYIIEDLKNFRLHKGDDTLGGMVICETSTQAKKIFEIFDKMQKELNEDSSNQTHYKAGLILYDSEDKETRKKIINDFKKNLKVDILIVFNMLLTGFDAPRLKRLYFGRKLKDHNLLQAITRVNRPYEDNRYGYIIDFADIKKNFDETNAAYLEELGRFNELDENIVIDTFNDVLEDREKLISKIENVKELLFNYTTDNLEDFSSEISNVEDKKVLLELKNALMDARDCFNIVKTFGDDELKEKFNKMQIDGLPQMISEVSRRINIINQKMALEGNDDIKMMINEAMLDIEFSFTKSFEEELKIVSKYDLNEKLKKTILSFTQNIDQEDIEFISIFEAFKQRFKEKGFTISSMKEYEMYLKHLDEIIKKLDEINRKNETLSKKYKGDIKFTRIHKRIREENQSRKKRNLNYIASDKDIEIMDILWVIKSDLDKQVYDKNDILKKDAYFGKTITSSITSTFKNKNIVTNKEDKKFIMEKVKLEYLNQYNEIYAY</sequence>
<keyword evidence="8 10" id="KW-0067">ATP-binding</keyword>
<feature type="domain" description="Helicase C-terminal" evidence="13">
    <location>
        <begin position="553"/>
        <end position="736"/>
    </location>
</feature>
<dbReference type="PROSITE" id="PS51194">
    <property type="entry name" value="HELICASE_CTER"/>
    <property type="match status" value="1"/>
</dbReference>
<keyword evidence="6 14" id="KW-0255">Endonuclease</keyword>
<evidence type="ECO:0000256" key="1">
    <source>
        <dbReference type="ARBA" id="ARBA00000851"/>
    </source>
</evidence>
<dbReference type="InterPro" id="IPR004473">
    <property type="entry name" value="Restrct_endonuc_typeI_HsdR"/>
</dbReference>
<comment type="caution">
    <text evidence="14">The sequence shown here is derived from an EMBL/GenBank/DDBJ whole genome shotgun (WGS) entry which is preliminary data.</text>
</comment>
<organism evidence="14 15">
    <name type="scientific">Campylobacter portucalensis</name>
    <dbReference type="NCBI Taxonomy" id="2608384"/>
    <lineage>
        <taxon>Bacteria</taxon>
        <taxon>Pseudomonadati</taxon>
        <taxon>Campylobacterota</taxon>
        <taxon>Epsilonproteobacteria</taxon>
        <taxon>Campylobacterales</taxon>
        <taxon>Campylobacteraceae</taxon>
        <taxon>Campylobacter</taxon>
    </lineage>
</organism>
<evidence type="ECO:0000313" key="14">
    <source>
        <dbReference type="EMBL" id="MSN96985.1"/>
    </source>
</evidence>
<dbReference type="Pfam" id="PF04313">
    <property type="entry name" value="HSDR_N"/>
    <property type="match status" value="1"/>
</dbReference>
<dbReference type="Gene3D" id="3.40.50.300">
    <property type="entry name" value="P-loop containing nucleotide triphosphate hydrolases"/>
    <property type="match status" value="2"/>
</dbReference>
<name>A0A6L5WLU4_9BACT</name>
<evidence type="ECO:0000256" key="7">
    <source>
        <dbReference type="ARBA" id="ARBA00022801"/>
    </source>
</evidence>
<reference evidence="14 15" key="2">
    <citation type="submission" date="2020-03" db="EMBL/GenBank/DDBJ databases">
        <title>Campylobacter portucalensis sp. nov., a new species of Campylobacter isolated from the reproductive tract of bulls.</title>
        <authorList>
            <person name="Silva M.F."/>
            <person name="Pereira G."/>
            <person name="Carneiro C."/>
            <person name="Hemphill A."/>
            <person name="Mateus L."/>
            <person name="Lopes-Da-Costa L."/>
            <person name="Silva E."/>
        </authorList>
    </citation>
    <scope>NUCLEOTIDE SEQUENCE [LARGE SCALE GENOMIC DNA]</scope>
    <source>
        <strain evidence="14 15">FMV-PI01</strain>
    </source>
</reference>
<comment type="catalytic activity">
    <reaction evidence="1 10">
        <text>Endonucleolytic cleavage of DNA to give random double-stranded fragments with terminal 5'-phosphates, ATP is simultaneously hydrolyzed.</text>
        <dbReference type="EC" id="3.1.21.3"/>
    </reaction>
</comment>
<evidence type="ECO:0000313" key="15">
    <source>
        <dbReference type="Proteomes" id="UP000476338"/>
    </source>
</evidence>
<dbReference type="PROSITE" id="PS51192">
    <property type="entry name" value="HELICASE_ATP_BIND_1"/>
    <property type="match status" value="1"/>
</dbReference>
<keyword evidence="5 10" id="KW-0680">Restriction system</keyword>
<dbReference type="Gene3D" id="3.90.1570.50">
    <property type="match status" value="1"/>
</dbReference>